<dbReference type="InterPro" id="IPR036388">
    <property type="entry name" value="WH-like_DNA-bd_sf"/>
</dbReference>
<sequence length="229" mass="26538">MQETNKQEYKKVIEYICGLLQENTLKVGDRLPAERVIAQKLSISRNSIREALSMLNGMGIVERRQGSGNYVSKNSVGAIQDMIRIMLTIDSTTKEEICSFRRYMDKMVCMAVFDKGTQEKWRVTMQLILEKMEIAGNDEIALLDEDFHKNLMLATDNSFWITIMDAVIGVYREWINKVLEKSDAEDYKKLLKSHSLIFSGLVENKRDLCMYAIDMHYDIIDRLLKNDSQ</sequence>
<dbReference type="Pfam" id="PF00392">
    <property type="entry name" value="GntR"/>
    <property type="match status" value="1"/>
</dbReference>
<keyword evidence="2" id="KW-0238">DNA-binding</keyword>
<evidence type="ECO:0000313" key="6">
    <source>
        <dbReference type="Proteomes" id="UP000050833"/>
    </source>
</evidence>
<dbReference type="PRINTS" id="PR00035">
    <property type="entry name" value="HTHGNTR"/>
</dbReference>
<dbReference type="InterPro" id="IPR000524">
    <property type="entry name" value="Tscrpt_reg_HTH_GntR"/>
</dbReference>
<accession>A0AAW3JWD8</accession>
<dbReference type="SMART" id="SM00345">
    <property type="entry name" value="HTH_GNTR"/>
    <property type="match status" value="1"/>
</dbReference>
<dbReference type="CDD" id="cd07377">
    <property type="entry name" value="WHTH_GntR"/>
    <property type="match status" value="1"/>
</dbReference>
<dbReference type="Pfam" id="PF07729">
    <property type="entry name" value="FCD"/>
    <property type="match status" value="1"/>
</dbReference>
<proteinExistence type="predicted"/>
<organism evidence="5 6">
    <name type="scientific">Butyribacter intestini</name>
    <dbReference type="NCBI Taxonomy" id="1703332"/>
    <lineage>
        <taxon>Bacteria</taxon>
        <taxon>Bacillati</taxon>
        <taxon>Bacillota</taxon>
        <taxon>Clostridia</taxon>
        <taxon>Lachnospirales</taxon>
        <taxon>Lachnospiraceae</taxon>
        <taxon>Butyribacter</taxon>
    </lineage>
</organism>
<feature type="domain" description="HTH gntR-type" evidence="4">
    <location>
        <begin position="6"/>
        <end position="74"/>
    </location>
</feature>
<evidence type="ECO:0000259" key="4">
    <source>
        <dbReference type="PROSITE" id="PS50949"/>
    </source>
</evidence>
<name>A0AAW3JWD8_9FIRM</name>
<reference evidence="5 6" key="1">
    <citation type="submission" date="2015-10" db="EMBL/GenBank/DDBJ databases">
        <title>Butyribacter intestini gen. nov., sp. nov., a butyric acid-producing bacterium of the family Lachnospiraceae isolated from the human faeces.</title>
        <authorList>
            <person name="Zou Y."/>
            <person name="Xue W."/>
            <person name="Luo G."/>
            <person name="Lv M."/>
        </authorList>
    </citation>
    <scope>NUCLEOTIDE SEQUENCE [LARGE SCALE GENOMIC DNA]</scope>
    <source>
        <strain evidence="5 6">TF01-11</strain>
    </source>
</reference>
<dbReference type="GO" id="GO:0003700">
    <property type="term" value="F:DNA-binding transcription factor activity"/>
    <property type="evidence" value="ECO:0007669"/>
    <property type="project" value="InterPro"/>
</dbReference>
<dbReference type="Proteomes" id="UP000050833">
    <property type="component" value="Unassembled WGS sequence"/>
</dbReference>
<dbReference type="SUPFAM" id="SSF48008">
    <property type="entry name" value="GntR ligand-binding domain-like"/>
    <property type="match status" value="1"/>
</dbReference>
<dbReference type="InterPro" id="IPR036390">
    <property type="entry name" value="WH_DNA-bd_sf"/>
</dbReference>
<gene>
    <name evidence="5" type="ORF">APZ18_04775</name>
</gene>
<evidence type="ECO:0000256" key="2">
    <source>
        <dbReference type="ARBA" id="ARBA00023125"/>
    </source>
</evidence>
<dbReference type="Gene3D" id="1.20.120.530">
    <property type="entry name" value="GntR ligand-binding domain-like"/>
    <property type="match status" value="1"/>
</dbReference>
<keyword evidence="6" id="KW-1185">Reference proteome</keyword>
<dbReference type="PANTHER" id="PTHR43537:SF5">
    <property type="entry name" value="UXU OPERON TRANSCRIPTIONAL REGULATOR"/>
    <property type="match status" value="1"/>
</dbReference>
<dbReference type="Gene3D" id="1.10.10.10">
    <property type="entry name" value="Winged helix-like DNA-binding domain superfamily/Winged helix DNA-binding domain"/>
    <property type="match status" value="1"/>
</dbReference>
<dbReference type="InterPro" id="IPR008920">
    <property type="entry name" value="TF_FadR/GntR_C"/>
</dbReference>
<dbReference type="GO" id="GO:0003677">
    <property type="term" value="F:DNA binding"/>
    <property type="evidence" value="ECO:0007669"/>
    <property type="project" value="UniProtKB-KW"/>
</dbReference>
<dbReference type="PROSITE" id="PS50949">
    <property type="entry name" value="HTH_GNTR"/>
    <property type="match status" value="1"/>
</dbReference>
<dbReference type="PANTHER" id="PTHR43537">
    <property type="entry name" value="TRANSCRIPTIONAL REGULATOR, GNTR FAMILY"/>
    <property type="match status" value="1"/>
</dbReference>
<dbReference type="InterPro" id="IPR011711">
    <property type="entry name" value="GntR_C"/>
</dbReference>
<keyword evidence="1" id="KW-0805">Transcription regulation</keyword>
<evidence type="ECO:0000256" key="1">
    <source>
        <dbReference type="ARBA" id="ARBA00023015"/>
    </source>
</evidence>
<protein>
    <recommendedName>
        <fullName evidence="4">HTH gntR-type domain-containing protein</fullName>
    </recommendedName>
</protein>
<dbReference type="SUPFAM" id="SSF46785">
    <property type="entry name" value="Winged helix' DNA-binding domain"/>
    <property type="match status" value="1"/>
</dbReference>
<evidence type="ECO:0000256" key="3">
    <source>
        <dbReference type="ARBA" id="ARBA00023163"/>
    </source>
</evidence>
<dbReference type="AlphaFoldDB" id="A0AAW3JWD8"/>
<keyword evidence="3" id="KW-0804">Transcription</keyword>
<evidence type="ECO:0000313" key="5">
    <source>
        <dbReference type="EMBL" id="KQC86499.1"/>
    </source>
</evidence>
<comment type="caution">
    <text evidence="5">The sequence shown here is derived from an EMBL/GenBank/DDBJ whole genome shotgun (WGS) entry which is preliminary data.</text>
</comment>
<dbReference type="EMBL" id="LLKB01000001">
    <property type="protein sequence ID" value="KQC86499.1"/>
    <property type="molecule type" value="Genomic_DNA"/>
</dbReference>